<organism evidence="2 3">
    <name type="scientific">Thermotoga maritima (strain ATCC 43589 / DSM 3109 / JCM 10099 / NBRC 100826 / MSB8)</name>
    <dbReference type="NCBI Taxonomy" id="243274"/>
    <lineage>
        <taxon>Bacteria</taxon>
        <taxon>Thermotogati</taxon>
        <taxon>Thermotogota</taxon>
        <taxon>Thermotogae</taxon>
        <taxon>Thermotogales</taxon>
        <taxon>Thermotogaceae</taxon>
        <taxon>Thermotoga</taxon>
    </lineage>
</organism>
<accession>Q9X2E9</accession>
<dbReference type="EMBL" id="AE000512">
    <property type="protein sequence ID" value="AAD36892.1"/>
    <property type="molecule type" value="Genomic_DNA"/>
</dbReference>
<reference evidence="2 3" key="1">
    <citation type="journal article" date="1999" name="Nature">
        <title>Evidence for lateral gene transfer between Archaea and Bacteria from genome sequence of Thermotoga maritima.</title>
        <authorList>
            <person name="Nelson K.E."/>
            <person name="Clayton R.A."/>
            <person name="Gill S.R."/>
            <person name="Gwinn M.L."/>
            <person name="Dodson R.J."/>
            <person name="Haft D.H."/>
            <person name="Hickey E.K."/>
            <person name="Peterson J.D."/>
            <person name="Nelson W.C."/>
            <person name="Ketchum K.A."/>
            <person name="McDonald L."/>
            <person name="Utterback T.R."/>
            <person name="Malek J.A."/>
            <person name="Linher K.D."/>
            <person name="Garrett M.M."/>
            <person name="Stewart A.M."/>
            <person name="Cotton M.D."/>
            <person name="Pratt M.S."/>
            <person name="Phillips C.A."/>
            <person name="Richardson D."/>
            <person name="Heidelberg J."/>
            <person name="Sutton G.G."/>
            <person name="Fleischmann R.D."/>
            <person name="White O."/>
            <person name="Salzberg S.L."/>
            <person name="Smith H.O."/>
            <person name="Venter J.C."/>
            <person name="Fraser C.M."/>
        </authorList>
    </citation>
    <scope>NUCLEOTIDE SEQUENCE [LARGE SCALE GENOMIC DNA]</scope>
    <source>
        <strain evidence="3">ATCC 43589 / DSM 3109 / JCM 10099 / NBRC 100826 / MSB8</strain>
    </source>
</reference>
<protein>
    <submittedName>
        <fullName evidence="2">Uncharacterized protein</fullName>
    </submittedName>
</protein>
<evidence type="ECO:0000256" key="1">
    <source>
        <dbReference type="SAM" id="MobiDB-lite"/>
    </source>
</evidence>
<dbReference type="InParanoid" id="Q9X2E9"/>
<evidence type="ECO:0000313" key="3">
    <source>
        <dbReference type="Proteomes" id="UP000008183"/>
    </source>
</evidence>
<gene>
    <name evidence="2" type="ordered locus">TM_1829</name>
</gene>
<proteinExistence type="predicted"/>
<feature type="region of interest" description="Disordered" evidence="1">
    <location>
        <begin position="1"/>
        <end position="30"/>
    </location>
</feature>
<dbReference type="PIR" id="A72205">
    <property type="entry name" value="A72205"/>
</dbReference>
<dbReference type="KEGG" id="tma:TM1829"/>
<dbReference type="AlphaFoldDB" id="Q9X2E9"/>
<dbReference type="EnsemblBacteria" id="AAD36892">
    <property type="protein sequence ID" value="AAD36892"/>
    <property type="gene ID" value="TM_1829"/>
</dbReference>
<evidence type="ECO:0000313" key="2">
    <source>
        <dbReference type="EMBL" id="AAD36892.1"/>
    </source>
</evidence>
<keyword evidence="3" id="KW-1185">Reference proteome</keyword>
<sequence length="30" mass="3362">MEKTEYKRNALGAGWNSRPAVKAREPSQEG</sequence>
<dbReference type="PATRIC" id="fig|243274.5.peg.1849"/>
<dbReference type="Proteomes" id="UP000008183">
    <property type="component" value="Chromosome"/>
</dbReference>
<name>Q9X2E9_THEMA</name>